<keyword evidence="3" id="KW-0227">DNA damage</keyword>
<dbReference type="GO" id="GO:0035825">
    <property type="term" value="P:homologous recombination"/>
    <property type="evidence" value="ECO:0007669"/>
    <property type="project" value="UniProtKB-ARBA"/>
</dbReference>
<feature type="compositionally biased region" description="Low complexity" evidence="8">
    <location>
        <begin position="800"/>
        <end position="809"/>
    </location>
</feature>
<dbReference type="PANTHER" id="PTHR12663">
    <property type="entry name" value="ANDROGEN INDUCED INHIBITOR OF PROLIFERATION AS3 / PDS5-RELATED"/>
    <property type="match status" value="1"/>
</dbReference>
<reference evidence="9 10" key="1">
    <citation type="journal article" date="2021" name="bioRxiv">
        <title>The Gossypium anomalum genome as a resource for cotton improvement and evolutionary analysis of hybrid incompatibility.</title>
        <authorList>
            <person name="Grover C.E."/>
            <person name="Yuan D."/>
            <person name="Arick M.A."/>
            <person name="Miller E.R."/>
            <person name="Hu G."/>
            <person name="Peterson D.G."/>
            <person name="Wendel J.F."/>
            <person name="Udall J.A."/>
        </authorList>
    </citation>
    <scope>NUCLEOTIDE SEQUENCE [LARGE SCALE GENOMIC DNA]</scope>
    <source>
        <strain evidence="9">JFW-Udall</strain>
        <tissue evidence="9">Leaf</tissue>
    </source>
</reference>
<dbReference type="GO" id="GO:0000785">
    <property type="term" value="C:chromatin"/>
    <property type="evidence" value="ECO:0007669"/>
    <property type="project" value="TreeGrafter"/>
</dbReference>
<evidence type="ECO:0000256" key="7">
    <source>
        <dbReference type="ARBA" id="ARBA00023306"/>
    </source>
</evidence>
<feature type="compositionally biased region" description="Polar residues" evidence="8">
    <location>
        <begin position="307"/>
        <end position="326"/>
    </location>
</feature>
<keyword evidence="7" id="KW-0131">Cell cycle</keyword>
<keyword evidence="4" id="KW-0498">Mitosis</keyword>
<feature type="compositionally biased region" description="Basic and acidic residues" evidence="8">
    <location>
        <begin position="458"/>
        <end position="492"/>
    </location>
</feature>
<comment type="subcellular location">
    <subcellularLocation>
        <location evidence="1">Nucleus</location>
    </subcellularLocation>
</comment>
<feature type="compositionally biased region" description="Basic and acidic residues" evidence="8">
    <location>
        <begin position="602"/>
        <end position="624"/>
    </location>
</feature>
<dbReference type="Gene3D" id="2.30.30.140">
    <property type="match status" value="1"/>
</dbReference>
<dbReference type="SUPFAM" id="SSF63748">
    <property type="entry name" value="Tudor/PWWP/MBT"/>
    <property type="match status" value="1"/>
</dbReference>
<evidence type="ECO:0000256" key="1">
    <source>
        <dbReference type="ARBA" id="ARBA00004123"/>
    </source>
</evidence>
<dbReference type="CDD" id="cd20404">
    <property type="entry name" value="Tudor_Agenet_AtEML-like"/>
    <property type="match status" value="1"/>
</dbReference>
<evidence type="ECO:0000256" key="6">
    <source>
        <dbReference type="ARBA" id="ARBA00023242"/>
    </source>
</evidence>
<feature type="compositionally biased region" description="Acidic residues" evidence="8">
    <location>
        <begin position="732"/>
        <end position="743"/>
    </location>
</feature>
<keyword evidence="2" id="KW-0132">Cell division</keyword>
<feature type="compositionally biased region" description="Basic and acidic residues" evidence="8">
    <location>
        <begin position="529"/>
        <end position="545"/>
    </location>
</feature>
<name>A0A8J6D4R9_9ROSI</name>
<feature type="compositionally biased region" description="Basic and acidic residues" evidence="8">
    <location>
        <begin position="892"/>
        <end position="906"/>
    </location>
</feature>
<protein>
    <recommendedName>
        <fullName evidence="11">Tudor domain-containing protein</fullName>
    </recommendedName>
</protein>
<dbReference type="OrthoDB" id="200660at2759"/>
<feature type="region of interest" description="Disordered" evidence="8">
    <location>
        <begin position="729"/>
        <end position="751"/>
    </location>
</feature>
<proteinExistence type="predicted"/>
<sequence length="982" mass="106806">MAASDKELELQLMEAGNMLVEPPSSVDELIPLLDQVESCLSRVEQSPSQAMQNALSPSLKALVAEQLLRHPDNDVKVAVAACVSEITRITAPEAPYDDDQMREIFQLIVSSFEHLSDKSSRSFIKRISILETVAKVRSCVVMLDLECDALIIEMFQHFLKEIRDHHSEIVFTSMATIMTLVLEESEDIPVELLSPILVSVKRDNEEVLPVARRLAERVLENCASKLKPYLTQAVENFGISFDDYSSVVASICQVSPSAVDQSDSVAEKHVDDESKPAESPLDKEDKEIPEEAVSTRQGLANEKSPKSVVSNGRVQTAEDNLLTDASTVKKQEDDHLCDKSKNDDTSTVAEPDRLEAEKIVNSDSRSEESTLETGKKSDSKSTKPSDNFHVDEKETETSLDLKNDSKDDAGSLRDNMSVDGAVSSENKRETDAQSSAPKPTEDESAVVASPTPSGSIPDESHPEKAAQPKSIPDESRSEKAAQPKSIPDESQSKKAAQPKTIPDESHSKKAAQPERKESLSEETTPSVDDVPKKVSEEMSDSEVKASKQSGKKVATVIPNKVNAAVDVDESKKEGGSASGSEAKSRTQSSKKVSSSSNNLDEPSSRQLEDKKKRARGKVSEKDGTKTSTMNDNEEVVASPKSVKPNKHDSHMEENSKTSTKRKYTANKEKASGSTEYGENLVGLKVKVWWPKDRAFYEGVIHSYDAVKKKHKVNYDDGDQEILNLKREKWEVIEDESGPDEEEAADHPSPAGSSEMFRDYCIWYSFAFACRPQKKKAKTAEPPSKKTKMDASPKRGGGTSSGKSKGVAAKSFRKTKEDGKLDSKSKDAPKGVSKSDSDNVTKSKDHITKSGSKSVDTALKAGNKSKNEDGGDTPKSTKSKHDGSVTPKVSTKSKQDTSKTSKSKQETPKVSSNSKGKPVKSGAKSNTNGTGKSKSGSSKVEESESVKETSTDSAKLAESTKRKSPSSIKGHGSDSVSGKKRRR</sequence>
<dbReference type="GO" id="GO:0006281">
    <property type="term" value="P:DNA repair"/>
    <property type="evidence" value="ECO:0007669"/>
    <property type="project" value="UniProtKB-KW"/>
</dbReference>
<feature type="compositionally biased region" description="Basic and acidic residues" evidence="8">
    <location>
        <begin position="265"/>
        <end position="286"/>
    </location>
</feature>
<organism evidence="9 10">
    <name type="scientific">Gossypium anomalum</name>
    <dbReference type="NCBI Taxonomy" id="47600"/>
    <lineage>
        <taxon>Eukaryota</taxon>
        <taxon>Viridiplantae</taxon>
        <taxon>Streptophyta</taxon>
        <taxon>Embryophyta</taxon>
        <taxon>Tracheophyta</taxon>
        <taxon>Spermatophyta</taxon>
        <taxon>Magnoliopsida</taxon>
        <taxon>eudicotyledons</taxon>
        <taxon>Gunneridae</taxon>
        <taxon>Pentapetalae</taxon>
        <taxon>rosids</taxon>
        <taxon>malvids</taxon>
        <taxon>Malvales</taxon>
        <taxon>Malvaceae</taxon>
        <taxon>Malvoideae</taxon>
        <taxon>Gossypium</taxon>
    </lineage>
</organism>
<dbReference type="GO" id="GO:0007064">
    <property type="term" value="P:mitotic sister chromatid cohesion"/>
    <property type="evidence" value="ECO:0007669"/>
    <property type="project" value="InterPro"/>
</dbReference>
<dbReference type="AlphaFoldDB" id="A0A8J6D4R9"/>
<gene>
    <name evidence="9" type="ORF">CXB51_014314</name>
</gene>
<dbReference type="InterPro" id="IPR016024">
    <property type="entry name" value="ARM-type_fold"/>
</dbReference>
<evidence type="ECO:0000256" key="3">
    <source>
        <dbReference type="ARBA" id="ARBA00022763"/>
    </source>
</evidence>
<keyword evidence="6" id="KW-0539">Nucleus</keyword>
<evidence type="ECO:0000256" key="4">
    <source>
        <dbReference type="ARBA" id="ARBA00022776"/>
    </source>
</evidence>
<dbReference type="InterPro" id="IPR039776">
    <property type="entry name" value="Pds5"/>
</dbReference>
<comment type="caution">
    <text evidence="9">The sequence shown here is derived from an EMBL/GenBank/DDBJ whole genome shotgun (WGS) entry which is preliminary data.</text>
</comment>
<feature type="compositionally biased region" description="Basic and acidic residues" evidence="8">
    <location>
        <begin position="782"/>
        <end position="792"/>
    </location>
</feature>
<dbReference type="SUPFAM" id="SSF48371">
    <property type="entry name" value="ARM repeat"/>
    <property type="match status" value="1"/>
</dbReference>
<dbReference type="GO" id="GO:0005634">
    <property type="term" value="C:nucleus"/>
    <property type="evidence" value="ECO:0007669"/>
    <property type="project" value="UniProtKB-SubCell"/>
</dbReference>
<feature type="compositionally biased region" description="Basic and acidic residues" evidence="8">
    <location>
        <begin position="327"/>
        <end position="411"/>
    </location>
</feature>
<dbReference type="EMBL" id="JAHUZN010000006">
    <property type="protein sequence ID" value="KAG8491168.1"/>
    <property type="molecule type" value="Genomic_DNA"/>
</dbReference>
<evidence type="ECO:0000256" key="5">
    <source>
        <dbReference type="ARBA" id="ARBA00023204"/>
    </source>
</evidence>
<feature type="compositionally biased region" description="Low complexity" evidence="8">
    <location>
        <begin position="923"/>
        <end position="937"/>
    </location>
</feature>
<keyword evidence="10" id="KW-1185">Reference proteome</keyword>
<keyword evidence="5" id="KW-0234">DNA repair</keyword>
<dbReference type="Proteomes" id="UP000701853">
    <property type="component" value="Chromosome 6"/>
</dbReference>
<accession>A0A8J6D4R9</accession>
<dbReference type="Pfam" id="PF20168">
    <property type="entry name" value="PDS5"/>
    <property type="match status" value="1"/>
</dbReference>
<evidence type="ECO:0008006" key="11">
    <source>
        <dbReference type="Google" id="ProtNLM"/>
    </source>
</evidence>
<feature type="compositionally biased region" description="Basic and acidic residues" evidence="8">
    <location>
        <begin position="645"/>
        <end position="655"/>
    </location>
</feature>
<evidence type="ECO:0000256" key="8">
    <source>
        <dbReference type="SAM" id="MobiDB-lite"/>
    </source>
</evidence>
<feature type="region of interest" description="Disordered" evidence="8">
    <location>
        <begin position="771"/>
        <end position="982"/>
    </location>
</feature>
<dbReference type="GO" id="GO:0051301">
    <property type="term" value="P:cell division"/>
    <property type="evidence" value="ECO:0007669"/>
    <property type="project" value="UniProtKB-KW"/>
</dbReference>
<evidence type="ECO:0000313" key="10">
    <source>
        <dbReference type="Proteomes" id="UP000701853"/>
    </source>
</evidence>
<feature type="compositionally biased region" description="Low complexity" evidence="8">
    <location>
        <begin position="578"/>
        <end position="598"/>
    </location>
</feature>
<feature type="compositionally biased region" description="Basic and acidic residues" evidence="8">
    <location>
        <begin position="813"/>
        <end position="847"/>
    </location>
</feature>
<evidence type="ECO:0000256" key="2">
    <source>
        <dbReference type="ARBA" id="ARBA00022618"/>
    </source>
</evidence>
<evidence type="ECO:0000313" key="9">
    <source>
        <dbReference type="EMBL" id="KAG8491168.1"/>
    </source>
</evidence>
<dbReference type="PANTHER" id="PTHR12663:SF3">
    <property type="entry name" value="SISTER CHROMATID COHESION PROTEIN PDS5 HOMOLOG C"/>
    <property type="match status" value="1"/>
</dbReference>
<feature type="compositionally biased region" description="Basic and acidic residues" evidence="8">
    <location>
        <begin position="938"/>
        <end position="949"/>
    </location>
</feature>
<feature type="region of interest" description="Disordered" evidence="8">
    <location>
        <begin position="260"/>
        <end position="675"/>
    </location>
</feature>
<feature type="compositionally biased region" description="Basic and acidic residues" evidence="8">
    <location>
        <begin position="501"/>
        <end position="519"/>
    </location>
</feature>